<evidence type="ECO:0000256" key="1">
    <source>
        <dbReference type="ARBA" id="ARBA00010617"/>
    </source>
</evidence>
<evidence type="ECO:0000256" key="6">
    <source>
        <dbReference type="RuleBase" id="RU000461"/>
    </source>
</evidence>
<dbReference type="EMBL" id="NCKW01004979">
    <property type="protein sequence ID" value="POM73886.1"/>
    <property type="molecule type" value="Genomic_DNA"/>
</dbReference>
<dbReference type="GO" id="GO:0016705">
    <property type="term" value="F:oxidoreductase activity, acting on paired donors, with incorporation or reduction of molecular oxygen"/>
    <property type="evidence" value="ECO:0007669"/>
    <property type="project" value="InterPro"/>
</dbReference>
<proteinExistence type="inferred from homology"/>
<sequence length="444" mass="50368">MLHLLGRSDLLIDAVPEHHEQILKTQFENFIKGDQFYEMLEDVAGPNVVIIEGERWKYQRKVLVSLFSSRVLREHMMPIVQKHVGVLLDIFKEAAVQRKPFELNELMHRFTLDSFAEIGFGSKLESLKSGHEHPFGKALDDALHIAAARRMVPMWLWKTKRWLNIGSERQLRESVAVMDKLVMGIISESIAKQQQRDQGEERTERDIVSIILDRMHADEQPVNPSEVRSIALLSLIAGRDTTANAVSWILHMLHEHPRVEEKLRAELIHKLPKLATSDEYMPSLEELQDLPYLDAVISENLRLLPIFPYTSRQCIRDTVFPDGTFIRAGTVLGLPHYVMARLKCVWGDDAVEFIPERFLDPKSGEVLDLPAATSAAFGAGPRICVGRRLATLEMKLLIACIVGRYHLMELPGQTVRYKLALSLTMKDPLMVNVELANPTVAGPA</sequence>
<name>A0A2P4Y7U2_9STRA</name>
<accession>A0A2P4Y7U2</accession>
<dbReference type="Gene3D" id="1.10.630.10">
    <property type="entry name" value="Cytochrome P450"/>
    <property type="match status" value="1"/>
</dbReference>
<feature type="binding site" description="axial binding residue" evidence="5">
    <location>
        <position position="384"/>
    </location>
    <ligand>
        <name>heme</name>
        <dbReference type="ChEBI" id="CHEBI:30413"/>
    </ligand>
    <ligandPart>
        <name>Fe</name>
        <dbReference type="ChEBI" id="CHEBI:18248"/>
    </ligandPart>
</feature>
<keyword evidence="8" id="KW-1185">Reference proteome</keyword>
<comment type="cofactor">
    <cofactor evidence="5">
        <name>heme</name>
        <dbReference type="ChEBI" id="CHEBI:30413"/>
    </cofactor>
</comment>
<evidence type="ECO:0000313" key="7">
    <source>
        <dbReference type="EMBL" id="POM73886.1"/>
    </source>
</evidence>
<dbReference type="Proteomes" id="UP000237271">
    <property type="component" value="Unassembled WGS sequence"/>
</dbReference>
<evidence type="ECO:0000256" key="5">
    <source>
        <dbReference type="PIRSR" id="PIRSR602401-1"/>
    </source>
</evidence>
<dbReference type="InterPro" id="IPR036396">
    <property type="entry name" value="Cyt_P450_sf"/>
</dbReference>
<dbReference type="InterPro" id="IPR001128">
    <property type="entry name" value="Cyt_P450"/>
</dbReference>
<keyword evidence="6" id="KW-0503">Monooxygenase</keyword>
<protein>
    <submittedName>
        <fullName evidence="7">Cytochrome p450</fullName>
    </submittedName>
</protein>
<organism evidence="7 8">
    <name type="scientific">Phytophthora palmivora</name>
    <dbReference type="NCBI Taxonomy" id="4796"/>
    <lineage>
        <taxon>Eukaryota</taxon>
        <taxon>Sar</taxon>
        <taxon>Stramenopiles</taxon>
        <taxon>Oomycota</taxon>
        <taxon>Peronosporomycetes</taxon>
        <taxon>Peronosporales</taxon>
        <taxon>Peronosporaceae</taxon>
        <taxon>Phytophthora</taxon>
    </lineage>
</organism>
<dbReference type="SUPFAM" id="SSF48264">
    <property type="entry name" value="Cytochrome P450"/>
    <property type="match status" value="1"/>
</dbReference>
<evidence type="ECO:0000256" key="2">
    <source>
        <dbReference type="ARBA" id="ARBA00022723"/>
    </source>
</evidence>
<dbReference type="PRINTS" id="PR00463">
    <property type="entry name" value="EP450I"/>
</dbReference>
<evidence type="ECO:0000313" key="8">
    <source>
        <dbReference type="Proteomes" id="UP000237271"/>
    </source>
</evidence>
<evidence type="ECO:0000256" key="4">
    <source>
        <dbReference type="ARBA" id="ARBA00023004"/>
    </source>
</evidence>
<dbReference type="OrthoDB" id="1470350at2759"/>
<dbReference type="CDD" id="cd11064">
    <property type="entry name" value="CYP86A"/>
    <property type="match status" value="1"/>
</dbReference>
<gene>
    <name evidence="7" type="ORF">PHPALM_9220</name>
</gene>
<dbReference type="PANTHER" id="PTHR24296">
    <property type="entry name" value="CYTOCHROME P450"/>
    <property type="match status" value="1"/>
</dbReference>
<comment type="similarity">
    <text evidence="1 6">Belongs to the cytochrome P450 family.</text>
</comment>
<dbReference type="GO" id="GO:0006629">
    <property type="term" value="P:lipid metabolic process"/>
    <property type="evidence" value="ECO:0007669"/>
    <property type="project" value="UniProtKB-ARBA"/>
</dbReference>
<keyword evidence="2 5" id="KW-0479">Metal-binding</keyword>
<comment type="caution">
    <text evidence="7">The sequence shown here is derived from an EMBL/GenBank/DDBJ whole genome shotgun (WGS) entry which is preliminary data.</text>
</comment>
<keyword evidence="4 5" id="KW-0408">Iron</keyword>
<keyword evidence="5 6" id="KW-0349">Heme</keyword>
<dbReference type="Pfam" id="PF00067">
    <property type="entry name" value="p450"/>
    <property type="match status" value="1"/>
</dbReference>
<keyword evidence="3 6" id="KW-0560">Oxidoreductase</keyword>
<dbReference type="GO" id="GO:0005506">
    <property type="term" value="F:iron ion binding"/>
    <property type="evidence" value="ECO:0007669"/>
    <property type="project" value="InterPro"/>
</dbReference>
<dbReference type="PRINTS" id="PR00385">
    <property type="entry name" value="P450"/>
</dbReference>
<dbReference type="AlphaFoldDB" id="A0A2P4Y7U2"/>
<dbReference type="InterPro" id="IPR017972">
    <property type="entry name" value="Cyt_P450_CS"/>
</dbReference>
<dbReference type="InterPro" id="IPR002401">
    <property type="entry name" value="Cyt_P450_E_grp-I"/>
</dbReference>
<reference evidence="7 8" key="1">
    <citation type="journal article" date="2017" name="Genome Biol. Evol.">
        <title>Phytophthora megakarya and P. palmivora, closely related causal agents of cacao black pod rot, underwent increases in genome sizes and gene numbers by different mechanisms.</title>
        <authorList>
            <person name="Ali S.S."/>
            <person name="Shao J."/>
            <person name="Lary D.J."/>
            <person name="Kronmiller B."/>
            <person name="Shen D."/>
            <person name="Strem M.D."/>
            <person name="Amoako-Attah I."/>
            <person name="Akrofi A.Y."/>
            <person name="Begoude B.A."/>
            <person name="Ten Hoopen G.M."/>
            <person name="Coulibaly K."/>
            <person name="Kebe B.I."/>
            <person name="Melnick R.L."/>
            <person name="Guiltinan M.J."/>
            <person name="Tyler B.M."/>
            <person name="Meinhardt L.W."/>
            <person name="Bailey B.A."/>
        </authorList>
    </citation>
    <scope>NUCLEOTIDE SEQUENCE [LARGE SCALE GENOMIC DNA]</scope>
    <source>
        <strain evidence="8">sbr112.9</strain>
    </source>
</reference>
<dbReference type="GO" id="GO:0004497">
    <property type="term" value="F:monooxygenase activity"/>
    <property type="evidence" value="ECO:0007669"/>
    <property type="project" value="UniProtKB-KW"/>
</dbReference>
<dbReference type="GO" id="GO:0020037">
    <property type="term" value="F:heme binding"/>
    <property type="evidence" value="ECO:0007669"/>
    <property type="project" value="InterPro"/>
</dbReference>
<dbReference type="PROSITE" id="PS00086">
    <property type="entry name" value="CYTOCHROME_P450"/>
    <property type="match status" value="1"/>
</dbReference>
<evidence type="ECO:0000256" key="3">
    <source>
        <dbReference type="ARBA" id="ARBA00023002"/>
    </source>
</evidence>